<feature type="compositionally biased region" description="Pro residues" evidence="1">
    <location>
        <begin position="91"/>
        <end position="104"/>
    </location>
</feature>
<evidence type="ECO:0000313" key="3">
    <source>
        <dbReference type="Proteomes" id="UP001176941"/>
    </source>
</evidence>
<dbReference type="EMBL" id="OX459957">
    <property type="protein sequence ID" value="CAI9162636.1"/>
    <property type="molecule type" value="Genomic_DNA"/>
</dbReference>
<feature type="region of interest" description="Disordered" evidence="1">
    <location>
        <begin position="84"/>
        <end position="164"/>
    </location>
</feature>
<feature type="region of interest" description="Disordered" evidence="1">
    <location>
        <begin position="189"/>
        <end position="212"/>
    </location>
</feature>
<sequence length="258" mass="26585">METGFGEATEQEGGLHRPSPAFPASGADSSLLAASVVGWRGARPARGNPGSPPSPPGSRCLSRGARCSAALLAFPGGACTNLELFRGSEYPTPPSPRRPRPAPGRPRSRCSRASARALSPSRRVSLGERSAAPGWAAGGETREPRQGPGHRAPAQPAAGEAAAGAYRAKRRGGCSLFAGRQSCFAVSRPEARGEGTLSAPPESGRGVSPEPRVGISRAAAPSFVWGWCPGYRSRKTSTVLGLEGARRGGNVPSHNLFC</sequence>
<evidence type="ECO:0000256" key="1">
    <source>
        <dbReference type="SAM" id="MobiDB-lite"/>
    </source>
</evidence>
<keyword evidence="3" id="KW-1185">Reference proteome</keyword>
<protein>
    <submittedName>
        <fullName evidence="2">Uncharacterized protein</fullName>
    </submittedName>
</protein>
<gene>
    <name evidence="2" type="ORF">MRATA1EN1_LOCUS11598</name>
</gene>
<evidence type="ECO:0000313" key="2">
    <source>
        <dbReference type="EMBL" id="CAI9162636.1"/>
    </source>
</evidence>
<reference evidence="2" key="1">
    <citation type="submission" date="2023-04" db="EMBL/GenBank/DDBJ databases">
        <authorList>
            <consortium name="ELIXIR-Norway"/>
        </authorList>
    </citation>
    <scope>NUCLEOTIDE SEQUENCE [LARGE SCALE GENOMIC DNA]</scope>
</reference>
<dbReference type="Proteomes" id="UP001176941">
    <property type="component" value="Chromosome 21"/>
</dbReference>
<organism evidence="2 3">
    <name type="scientific">Rangifer tarandus platyrhynchus</name>
    <name type="common">Svalbard reindeer</name>
    <dbReference type="NCBI Taxonomy" id="3082113"/>
    <lineage>
        <taxon>Eukaryota</taxon>
        <taxon>Metazoa</taxon>
        <taxon>Chordata</taxon>
        <taxon>Craniata</taxon>
        <taxon>Vertebrata</taxon>
        <taxon>Euteleostomi</taxon>
        <taxon>Mammalia</taxon>
        <taxon>Eutheria</taxon>
        <taxon>Laurasiatheria</taxon>
        <taxon>Artiodactyla</taxon>
        <taxon>Ruminantia</taxon>
        <taxon>Pecora</taxon>
        <taxon>Cervidae</taxon>
        <taxon>Odocoileinae</taxon>
        <taxon>Rangifer</taxon>
    </lineage>
</organism>
<feature type="region of interest" description="Disordered" evidence="1">
    <location>
        <begin position="41"/>
        <end position="62"/>
    </location>
</feature>
<feature type="region of interest" description="Disordered" evidence="1">
    <location>
        <begin position="1"/>
        <end position="27"/>
    </location>
</feature>
<proteinExistence type="predicted"/>
<name>A0ABN8YPU7_RANTA</name>
<feature type="compositionally biased region" description="Low complexity" evidence="1">
    <location>
        <begin position="151"/>
        <end position="164"/>
    </location>
</feature>
<feature type="compositionally biased region" description="Low complexity" evidence="1">
    <location>
        <begin position="111"/>
        <end position="123"/>
    </location>
</feature>
<accession>A0ABN8YPU7</accession>